<name>A0ACB8Y3E1_ARCLA</name>
<evidence type="ECO:0000313" key="2">
    <source>
        <dbReference type="Proteomes" id="UP001055879"/>
    </source>
</evidence>
<dbReference type="Proteomes" id="UP001055879">
    <property type="component" value="Linkage Group LG14"/>
</dbReference>
<dbReference type="EMBL" id="CM042060">
    <property type="protein sequence ID" value="KAI3677940.1"/>
    <property type="molecule type" value="Genomic_DNA"/>
</dbReference>
<organism evidence="1 2">
    <name type="scientific">Arctium lappa</name>
    <name type="common">Greater burdock</name>
    <name type="synonym">Lappa major</name>
    <dbReference type="NCBI Taxonomy" id="4217"/>
    <lineage>
        <taxon>Eukaryota</taxon>
        <taxon>Viridiplantae</taxon>
        <taxon>Streptophyta</taxon>
        <taxon>Embryophyta</taxon>
        <taxon>Tracheophyta</taxon>
        <taxon>Spermatophyta</taxon>
        <taxon>Magnoliopsida</taxon>
        <taxon>eudicotyledons</taxon>
        <taxon>Gunneridae</taxon>
        <taxon>Pentapetalae</taxon>
        <taxon>asterids</taxon>
        <taxon>campanulids</taxon>
        <taxon>Asterales</taxon>
        <taxon>Asteraceae</taxon>
        <taxon>Carduoideae</taxon>
        <taxon>Cardueae</taxon>
        <taxon>Arctiinae</taxon>
        <taxon>Arctium</taxon>
    </lineage>
</organism>
<evidence type="ECO:0000313" key="1">
    <source>
        <dbReference type="EMBL" id="KAI3677940.1"/>
    </source>
</evidence>
<reference evidence="2" key="1">
    <citation type="journal article" date="2022" name="Mol. Ecol. Resour.">
        <title>The genomes of chicory, endive, great burdock and yacon provide insights into Asteraceae palaeo-polyploidization history and plant inulin production.</title>
        <authorList>
            <person name="Fan W."/>
            <person name="Wang S."/>
            <person name="Wang H."/>
            <person name="Wang A."/>
            <person name="Jiang F."/>
            <person name="Liu H."/>
            <person name="Zhao H."/>
            <person name="Xu D."/>
            <person name="Zhang Y."/>
        </authorList>
    </citation>
    <scope>NUCLEOTIDE SEQUENCE [LARGE SCALE GENOMIC DNA]</scope>
    <source>
        <strain evidence="2">cv. Niubang</strain>
    </source>
</reference>
<proteinExistence type="predicted"/>
<comment type="caution">
    <text evidence="1">The sequence shown here is derived from an EMBL/GenBank/DDBJ whole genome shotgun (WGS) entry which is preliminary data.</text>
</comment>
<keyword evidence="2" id="KW-1185">Reference proteome</keyword>
<sequence length="106" mass="12632">MTSTTMKKTPNWLEMRHEIIGIILQRLGVVEILNSAQKVCTTWRRIRKDSAMWKVIELDHYVSFWYEENDFEELSNQAVHRNCGELIDISLKFLGNDDLLDFISRW</sequence>
<reference evidence="1 2" key="2">
    <citation type="journal article" date="2022" name="Mol. Ecol. Resour.">
        <title>The genomes of chicory, endive, great burdock and yacon provide insights into Asteraceae paleo-polyploidization history and plant inulin production.</title>
        <authorList>
            <person name="Fan W."/>
            <person name="Wang S."/>
            <person name="Wang H."/>
            <person name="Wang A."/>
            <person name="Jiang F."/>
            <person name="Liu H."/>
            <person name="Zhao H."/>
            <person name="Xu D."/>
            <person name="Zhang Y."/>
        </authorList>
    </citation>
    <scope>NUCLEOTIDE SEQUENCE [LARGE SCALE GENOMIC DNA]</scope>
    <source>
        <strain evidence="2">cv. Niubang</strain>
    </source>
</reference>
<accession>A0ACB8Y3E1</accession>
<gene>
    <name evidence="1" type="ORF">L6452_37214</name>
</gene>
<protein>
    <submittedName>
        <fullName evidence="1">Uncharacterized protein</fullName>
    </submittedName>
</protein>